<protein>
    <recommendedName>
        <fullName evidence="4">YARHG domain-containing protein</fullName>
    </recommendedName>
</protein>
<evidence type="ECO:0000313" key="3">
    <source>
        <dbReference type="Proteomes" id="UP001207408"/>
    </source>
</evidence>
<proteinExistence type="predicted"/>
<evidence type="ECO:0000256" key="1">
    <source>
        <dbReference type="SAM" id="SignalP"/>
    </source>
</evidence>
<accession>A0AAE3MBA3</accession>
<keyword evidence="3" id="KW-1185">Reference proteome</keyword>
<sequence length="252" mass="30089">MFVKFFSLFFLFVSFSASVFSQSLDENVKNIDNRYYALDSATVLDLYKKTFYNRLGYVYGREYKVKYLFGKSAPYLNYRPGKGAVYSSGYDYGNLILMYDVLEDELVATPKDFGLSIQYFQIKKVAVDSFDIAFDDVKYRFHHVRFKKQQPTFAQDGYYEIPYSGKFKLLLKHKAYSKCEQTQQEFNFLHRYILQKDGVCYKVDRKSQFLKLFPDQKRLLKKKFRTFKAYYSSLNQIQMAKLVQYAENLYYQ</sequence>
<reference evidence="2" key="1">
    <citation type="submission" date="2022-10" db="EMBL/GenBank/DDBJ databases">
        <authorList>
            <person name="Yu W.X."/>
        </authorList>
    </citation>
    <scope>NUCLEOTIDE SEQUENCE</scope>
    <source>
        <strain evidence="2">D04</strain>
    </source>
</reference>
<feature type="signal peptide" evidence="1">
    <location>
        <begin position="1"/>
        <end position="21"/>
    </location>
</feature>
<evidence type="ECO:0008006" key="4">
    <source>
        <dbReference type="Google" id="ProtNLM"/>
    </source>
</evidence>
<name>A0AAE3MBA3_9BACT</name>
<feature type="chain" id="PRO_5042296297" description="YARHG domain-containing protein" evidence="1">
    <location>
        <begin position="22"/>
        <end position="252"/>
    </location>
</feature>
<dbReference type="AlphaFoldDB" id="A0AAE3MBA3"/>
<evidence type="ECO:0000313" key="2">
    <source>
        <dbReference type="EMBL" id="MCW3804286.1"/>
    </source>
</evidence>
<comment type="caution">
    <text evidence="2">The sequence shown here is derived from an EMBL/GenBank/DDBJ whole genome shotgun (WGS) entry which is preliminary data.</text>
</comment>
<organism evidence="2 3">
    <name type="scientific">Plebeiibacterium marinum</name>
    <dbReference type="NCBI Taxonomy" id="2992111"/>
    <lineage>
        <taxon>Bacteria</taxon>
        <taxon>Pseudomonadati</taxon>
        <taxon>Bacteroidota</taxon>
        <taxon>Bacteroidia</taxon>
        <taxon>Marinilabiliales</taxon>
        <taxon>Marinilabiliaceae</taxon>
        <taxon>Plebeiibacterium</taxon>
    </lineage>
</organism>
<dbReference type="EMBL" id="JAPDPI010000002">
    <property type="protein sequence ID" value="MCW3804286.1"/>
    <property type="molecule type" value="Genomic_DNA"/>
</dbReference>
<dbReference type="Proteomes" id="UP001207408">
    <property type="component" value="Unassembled WGS sequence"/>
</dbReference>
<dbReference type="RefSeq" id="WP_301197511.1">
    <property type="nucleotide sequence ID" value="NZ_JAPDPI010000002.1"/>
</dbReference>
<keyword evidence="1" id="KW-0732">Signal</keyword>
<gene>
    <name evidence="2" type="ORF">OM074_01545</name>
</gene>